<keyword evidence="5 8" id="KW-0067">ATP-binding</keyword>
<dbReference type="GO" id="GO:0015949">
    <property type="term" value="P:nucleobase-containing small molecule interconversion"/>
    <property type="evidence" value="ECO:0007669"/>
    <property type="project" value="TreeGrafter"/>
</dbReference>
<dbReference type="Proteomes" id="UP000501451">
    <property type="component" value="Chromosome"/>
</dbReference>
<dbReference type="InterPro" id="IPR027417">
    <property type="entry name" value="P-loop_NTPase"/>
</dbReference>
<keyword evidence="8" id="KW-0963">Cytoplasm</keyword>
<proteinExistence type="inferred from homology"/>
<dbReference type="RefSeq" id="WP_166163553.1">
    <property type="nucleotide sequence ID" value="NZ_CP049740.1"/>
</dbReference>
<comment type="catalytic activity">
    <reaction evidence="7 8">
        <text>CMP + ATP = CDP + ADP</text>
        <dbReference type="Rhea" id="RHEA:11600"/>
        <dbReference type="ChEBI" id="CHEBI:30616"/>
        <dbReference type="ChEBI" id="CHEBI:58069"/>
        <dbReference type="ChEBI" id="CHEBI:60377"/>
        <dbReference type="ChEBI" id="CHEBI:456216"/>
        <dbReference type="EC" id="2.7.4.25"/>
    </reaction>
</comment>
<evidence type="ECO:0000256" key="5">
    <source>
        <dbReference type="ARBA" id="ARBA00022840"/>
    </source>
</evidence>
<dbReference type="PANTHER" id="PTHR21299">
    <property type="entry name" value="CYTIDYLATE KINASE/PANTOATE-BETA-ALANINE LIGASE"/>
    <property type="match status" value="1"/>
</dbReference>
<dbReference type="InterPro" id="IPR003136">
    <property type="entry name" value="Cytidylate_kin"/>
</dbReference>
<protein>
    <recommendedName>
        <fullName evidence="8">Cytidylate kinase</fullName>
        <shortName evidence="8">CK</shortName>
        <ecNumber evidence="8">2.7.4.25</ecNumber>
    </recommendedName>
    <alternativeName>
        <fullName evidence="8">Cytidine monophosphate kinase</fullName>
        <shortName evidence="8">CMP kinase</shortName>
    </alternativeName>
</protein>
<accession>A0A6G7KC45</accession>
<dbReference type="GO" id="GO:0005829">
    <property type="term" value="C:cytosol"/>
    <property type="evidence" value="ECO:0007669"/>
    <property type="project" value="TreeGrafter"/>
</dbReference>
<sequence>MENFSIAIDGPASAGKSTIAKKVASHLGFIYLDTGAMYRSLTYAALKAELVLEDEAALVSLLNTIEITFSYEGDQQKVFVNGEDVTDRIREKDVTQNVSLVSSHEKVRAEMVARQQHIAETGEIVMDGRDIGTVVLPAADLKVFLIASAEERALRRYKESIDKGMSVSLEQLTKELIERDHYDSNRTASPLKKAEDAVELDSTHLTIEQVVEEVLRLAKERLKN</sequence>
<dbReference type="GO" id="GO:0005524">
    <property type="term" value="F:ATP binding"/>
    <property type="evidence" value="ECO:0007669"/>
    <property type="project" value="UniProtKB-UniRule"/>
</dbReference>
<dbReference type="GO" id="GO:0006220">
    <property type="term" value="P:pyrimidine nucleotide metabolic process"/>
    <property type="evidence" value="ECO:0007669"/>
    <property type="project" value="UniProtKB-UniRule"/>
</dbReference>
<dbReference type="Gene3D" id="3.40.50.300">
    <property type="entry name" value="P-loop containing nucleotide triphosphate hydrolases"/>
    <property type="match status" value="1"/>
</dbReference>
<evidence type="ECO:0000256" key="8">
    <source>
        <dbReference type="HAMAP-Rule" id="MF_00238"/>
    </source>
</evidence>
<evidence type="ECO:0000256" key="6">
    <source>
        <dbReference type="ARBA" id="ARBA00047615"/>
    </source>
</evidence>
<dbReference type="EMBL" id="CP049740">
    <property type="protein sequence ID" value="QII82817.1"/>
    <property type="molecule type" value="Genomic_DNA"/>
</dbReference>
<reference evidence="10 11" key="1">
    <citation type="journal article" date="2017" name="Int. J. Syst. Evol. Microbiol.">
        <title>Jeotgalibaca porci sp. nov. and Jeotgalibaca arthritidis sp. nov., isolated from pigs, and emended description of the genus Jeotgalibaca.</title>
        <authorList>
            <person name="Zamora L."/>
            <person name="Perez-Sancho M."/>
            <person name="Dominguez L."/>
            <person name="Fernandez-Garayzabal J.F."/>
            <person name="Vela A.I."/>
        </authorList>
    </citation>
    <scope>NUCLEOTIDE SEQUENCE [LARGE SCALE GENOMIC DNA]</scope>
    <source>
        <strain evidence="10 11">CECT 9157</strain>
    </source>
</reference>
<evidence type="ECO:0000313" key="11">
    <source>
        <dbReference type="Proteomes" id="UP000501451"/>
    </source>
</evidence>
<keyword evidence="2 8" id="KW-0808">Transferase</keyword>
<feature type="binding site" evidence="8">
    <location>
        <begin position="10"/>
        <end position="18"/>
    </location>
    <ligand>
        <name>ATP</name>
        <dbReference type="ChEBI" id="CHEBI:30616"/>
    </ligand>
</feature>
<dbReference type="Pfam" id="PF02224">
    <property type="entry name" value="Cytidylate_kin"/>
    <property type="match status" value="1"/>
</dbReference>
<evidence type="ECO:0000256" key="4">
    <source>
        <dbReference type="ARBA" id="ARBA00022777"/>
    </source>
</evidence>
<dbReference type="CDD" id="cd02020">
    <property type="entry name" value="CMPK"/>
    <property type="match status" value="1"/>
</dbReference>
<dbReference type="AlphaFoldDB" id="A0A6G7KC45"/>
<evidence type="ECO:0000256" key="7">
    <source>
        <dbReference type="ARBA" id="ARBA00048478"/>
    </source>
</evidence>
<evidence type="ECO:0000256" key="1">
    <source>
        <dbReference type="ARBA" id="ARBA00009427"/>
    </source>
</evidence>
<dbReference type="EC" id="2.7.4.25" evidence="8"/>
<dbReference type="KEGG" id="jar:G7057_10445"/>
<comment type="similarity">
    <text evidence="1 8">Belongs to the cytidylate kinase family. Type 1 subfamily.</text>
</comment>
<keyword evidence="11" id="KW-1185">Reference proteome</keyword>
<evidence type="ECO:0000256" key="3">
    <source>
        <dbReference type="ARBA" id="ARBA00022741"/>
    </source>
</evidence>
<keyword evidence="3 8" id="KW-0547">Nucleotide-binding</keyword>
<comment type="subcellular location">
    <subcellularLocation>
        <location evidence="8">Cytoplasm</location>
    </subcellularLocation>
</comment>
<evidence type="ECO:0000256" key="2">
    <source>
        <dbReference type="ARBA" id="ARBA00022679"/>
    </source>
</evidence>
<name>A0A6G7KC45_9LACT</name>
<dbReference type="GO" id="GO:0036431">
    <property type="term" value="F:dCMP kinase activity"/>
    <property type="evidence" value="ECO:0007669"/>
    <property type="project" value="InterPro"/>
</dbReference>
<evidence type="ECO:0000259" key="9">
    <source>
        <dbReference type="Pfam" id="PF02224"/>
    </source>
</evidence>
<dbReference type="HAMAP" id="MF_00238">
    <property type="entry name" value="Cytidyl_kinase_type1"/>
    <property type="match status" value="1"/>
</dbReference>
<dbReference type="NCBIfam" id="TIGR00017">
    <property type="entry name" value="cmk"/>
    <property type="match status" value="1"/>
</dbReference>
<evidence type="ECO:0000313" key="10">
    <source>
        <dbReference type="EMBL" id="QII82817.1"/>
    </source>
</evidence>
<dbReference type="SUPFAM" id="SSF52540">
    <property type="entry name" value="P-loop containing nucleoside triphosphate hydrolases"/>
    <property type="match status" value="1"/>
</dbReference>
<feature type="domain" description="Cytidylate kinase" evidence="9">
    <location>
        <begin position="6"/>
        <end position="219"/>
    </location>
</feature>
<keyword evidence="4 8" id="KW-0418">Kinase</keyword>
<dbReference type="PANTHER" id="PTHR21299:SF2">
    <property type="entry name" value="CYTIDYLATE KINASE"/>
    <property type="match status" value="1"/>
</dbReference>
<dbReference type="InterPro" id="IPR011994">
    <property type="entry name" value="Cytidylate_kinase_dom"/>
</dbReference>
<gene>
    <name evidence="8" type="primary">cmk</name>
    <name evidence="10" type="ORF">G7057_10445</name>
</gene>
<comment type="catalytic activity">
    <reaction evidence="6 8">
        <text>dCMP + ATP = dCDP + ADP</text>
        <dbReference type="Rhea" id="RHEA:25094"/>
        <dbReference type="ChEBI" id="CHEBI:30616"/>
        <dbReference type="ChEBI" id="CHEBI:57566"/>
        <dbReference type="ChEBI" id="CHEBI:58593"/>
        <dbReference type="ChEBI" id="CHEBI:456216"/>
        <dbReference type="EC" id="2.7.4.25"/>
    </reaction>
</comment>
<organism evidence="10 11">
    <name type="scientific">Jeotgalibaca arthritidis</name>
    <dbReference type="NCBI Taxonomy" id="1868794"/>
    <lineage>
        <taxon>Bacteria</taxon>
        <taxon>Bacillati</taxon>
        <taxon>Bacillota</taxon>
        <taxon>Bacilli</taxon>
        <taxon>Lactobacillales</taxon>
        <taxon>Carnobacteriaceae</taxon>
        <taxon>Jeotgalibaca</taxon>
    </lineage>
</organism>